<accession>A0ABM9PMA4</accession>
<dbReference type="RefSeq" id="WP_348738510.1">
    <property type="nucleotide sequence ID" value="NZ_CAXJRC010000022.1"/>
</dbReference>
<comment type="caution">
    <text evidence="1">The sequence shown here is derived from an EMBL/GenBank/DDBJ whole genome shotgun (WGS) entry which is preliminary data.</text>
</comment>
<dbReference type="EMBL" id="CAXJRC010000022">
    <property type="protein sequence ID" value="CAL2106760.1"/>
    <property type="molecule type" value="Genomic_DNA"/>
</dbReference>
<dbReference type="Proteomes" id="UP001497602">
    <property type="component" value="Unassembled WGS sequence"/>
</dbReference>
<name>A0ABM9PMA4_9FLAO</name>
<proteinExistence type="predicted"/>
<evidence type="ECO:0008006" key="3">
    <source>
        <dbReference type="Google" id="ProtNLM"/>
    </source>
</evidence>
<sequence length="121" mass="14268">MRIFLLITVLILTSCVGTNKKLNFPVEMEDIREVALTRLDKESEGKFANIKVLTREQTKDLLEVLKNAKPVGPMKFIPDYYIVFTTKENETRRIKINKNKIKGYEDDFSYEIEQLEFLEKF</sequence>
<evidence type="ECO:0000313" key="1">
    <source>
        <dbReference type="EMBL" id="CAL2106760.1"/>
    </source>
</evidence>
<keyword evidence="2" id="KW-1185">Reference proteome</keyword>
<organism evidence="1 2">
    <name type="scientific">Tenacibaculum vairaonense</name>
    <dbReference type="NCBI Taxonomy" id="3137860"/>
    <lineage>
        <taxon>Bacteria</taxon>
        <taxon>Pseudomonadati</taxon>
        <taxon>Bacteroidota</taxon>
        <taxon>Flavobacteriia</taxon>
        <taxon>Flavobacteriales</taxon>
        <taxon>Flavobacteriaceae</taxon>
        <taxon>Tenacibaculum</taxon>
    </lineage>
</organism>
<dbReference type="PROSITE" id="PS51257">
    <property type="entry name" value="PROKAR_LIPOPROTEIN"/>
    <property type="match status" value="1"/>
</dbReference>
<protein>
    <recommendedName>
        <fullName evidence="3">Lipoprotein</fullName>
    </recommendedName>
</protein>
<reference evidence="1 2" key="1">
    <citation type="submission" date="2024-05" db="EMBL/GenBank/DDBJ databases">
        <authorList>
            <person name="Duchaud E."/>
        </authorList>
    </citation>
    <scope>NUCLEOTIDE SEQUENCE [LARGE SCALE GENOMIC DNA]</scope>
    <source>
        <strain evidence="1">Ena-SAMPLE-TAB-13-05-2024-13:56:06:370-140305</strain>
    </source>
</reference>
<evidence type="ECO:0000313" key="2">
    <source>
        <dbReference type="Proteomes" id="UP001497602"/>
    </source>
</evidence>
<gene>
    <name evidence="1" type="ORF">T190115A13A_20040</name>
</gene>